<dbReference type="AlphaFoldDB" id="A0A3D2X2X1"/>
<sequence length="96" mass="11088">MYKHLDFFITLINTIYDAAVILALREPTLYNIADFFAKPNSFFLLGYILGKEKITEGEQTNYECKDFLHKMLHMANPVLDDIGICKSQPEYGEGYI</sequence>
<accession>A0A3D2X2X1</accession>
<protein>
    <submittedName>
        <fullName evidence="1">Uncharacterized protein</fullName>
    </submittedName>
</protein>
<dbReference type="Proteomes" id="UP000262969">
    <property type="component" value="Unassembled WGS sequence"/>
</dbReference>
<evidence type="ECO:0000313" key="2">
    <source>
        <dbReference type="Proteomes" id="UP000262969"/>
    </source>
</evidence>
<evidence type="ECO:0000313" key="1">
    <source>
        <dbReference type="EMBL" id="HCL01481.1"/>
    </source>
</evidence>
<organism evidence="1 2">
    <name type="scientific">Lachnoclostridium phytofermentans</name>
    <dbReference type="NCBI Taxonomy" id="66219"/>
    <lineage>
        <taxon>Bacteria</taxon>
        <taxon>Bacillati</taxon>
        <taxon>Bacillota</taxon>
        <taxon>Clostridia</taxon>
        <taxon>Lachnospirales</taxon>
        <taxon>Lachnospiraceae</taxon>
    </lineage>
</organism>
<reference evidence="1 2" key="1">
    <citation type="journal article" date="2018" name="Nat. Biotechnol.">
        <title>A standardized bacterial taxonomy based on genome phylogeny substantially revises the tree of life.</title>
        <authorList>
            <person name="Parks D.H."/>
            <person name="Chuvochina M."/>
            <person name="Waite D.W."/>
            <person name="Rinke C."/>
            <person name="Skarshewski A."/>
            <person name="Chaumeil P.A."/>
            <person name="Hugenholtz P."/>
        </authorList>
    </citation>
    <scope>NUCLEOTIDE SEQUENCE [LARGE SCALE GENOMIC DNA]</scope>
    <source>
        <strain evidence="1">UBA11728</strain>
    </source>
</reference>
<proteinExistence type="predicted"/>
<gene>
    <name evidence="1" type="ORF">DHW61_03550</name>
</gene>
<dbReference type="EMBL" id="DPVV01000125">
    <property type="protein sequence ID" value="HCL01481.1"/>
    <property type="molecule type" value="Genomic_DNA"/>
</dbReference>
<name>A0A3D2X2X1_9FIRM</name>
<comment type="caution">
    <text evidence="1">The sequence shown here is derived from an EMBL/GenBank/DDBJ whole genome shotgun (WGS) entry which is preliminary data.</text>
</comment>